<dbReference type="EC" id="2.3.2.27" evidence="5"/>
<dbReference type="Gene3D" id="3.30.40.10">
    <property type="entry name" value="Zinc/RING finger domain, C3HC4 (zinc finger)"/>
    <property type="match status" value="1"/>
</dbReference>
<dbReference type="GO" id="GO:0000209">
    <property type="term" value="P:protein polyubiquitination"/>
    <property type="evidence" value="ECO:0007669"/>
    <property type="project" value="TreeGrafter"/>
</dbReference>
<dbReference type="GO" id="GO:0034450">
    <property type="term" value="F:ubiquitin-ubiquitin ligase activity"/>
    <property type="evidence" value="ECO:0007669"/>
    <property type="project" value="InterPro"/>
</dbReference>
<accession>A0A151H3U0</accession>
<keyword evidence="7" id="KW-0808">Transferase</keyword>
<evidence type="ECO:0000313" key="11">
    <source>
        <dbReference type="Proteomes" id="UP000075225"/>
    </source>
</evidence>
<evidence type="ECO:0000256" key="7">
    <source>
        <dbReference type="ARBA" id="ARBA00022679"/>
    </source>
</evidence>
<protein>
    <recommendedName>
        <fullName evidence="5">RING-type E3 ubiquitin transferase</fullName>
        <ecNumber evidence="5">2.3.2.27</ecNumber>
    </recommendedName>
</protein>
<comment type="subcellular location">
    <subcellularLocation>
        <location evidence="2">Cytoplasm</location>
    </subcellularLocation>
</comment>
<evidence type="ECO:0000256" key="2">
    <source>
        <dbReference type="ARBA" id="ARBA00004496"/>
    </source>
</evidence>
<dbReference type="Proteomes" id="UP000075225">
    <property type="component" value="Unassembled WGS sequence"/>
</dbReference>
<dbReference type="PROSITE" id="PS51698">
    <property type="entry name" value="U_BOX"/>
    <property type="match status" value="1"/>
</dbReference>
<gene>
    <name evidence="10" type="ORF">TGPRC2_280490C</name>
</gene>
<dbReference type="PANTHER" id="PTHR13931">
    <property type="entry name" value="UBIQUITINATION FACTOR E4"/>
    <property type="match status" value="1"/>
</dbReference>
<evidence type="ECO:0000256" key="4">
    <source>
        <dbReference type="ARBA" id="ARBA00007434"/>
    </source>
</evidence>
<dbReference type="SMART" id="SM00504">
    <property type="entry name" value="Ubox"/>
    <property type="match status" value="1"/>
</dbReference>
<dbReference type="GO" id="GO:0005634">
    <property type="term" value="C:nucleus"/>
    <property type="evidence" value="ECO:0007669"/>
    <property type="project" value="TreeGrafter"/>
</dbReference>
<dbReference type="GO" id="GO:0000151">
    <property type="term" value="C:ubiquitin ligase complex"/>
    <property type="evidence" value="ECO:0007669"/>
    <property type="project" value="InterPro"/>
</dbReference>
<evidence type="ECO:0000313" key="10">
    <source>
        <dbReference type="EMBL" id="KYK64028.1"/>
    </source>
</evidence>
<dbReference type="VEuPathDB" id="ToxoDB:TGPRC2_280490C"/>
<comment type="similarity">
    <text evidence="4">Belongs to the ubiquitin conjugation factor E4 family.</text>
</comment>
<dbReference type="SUPFAM" id="SSF57850">
    <property type="entry name" value="RING/U-box"/>
    <property type="match status" value="1"/>
</dbReference>
<dbReference type="InterPro" id="IPR003613">
    <property type="entry name" value="Ubox_domain"/>
</dbReference>
<dbReference type="InterPro" id="IPR013083">
    <property type="entry name" value="Znf_RING/FYVE/PHD"/>
</dbReference>
<evidence type="ECO:0000259" key="9">
    <source>
        <dbReference type="PROSITE" id="PS51698"/>
    </source>
</evidence>
<feature type="non-terminal residue" evidence="10">
    <location>
        <position position="1"/>
    </location>
</feature>
<dbReference type="GO" id="GO:0036503">
    <property type="term" value="P:ERAD pathway"/>
    <property type="evidence" value="ECO:0007669"/>
    <property type="project" value="InterPro"/>
</dbReference>
<organism evidence="10 11">
    <name type="scientific">Toxoplasma gondii TgCatPRC2</name>
    <dbReference type="NCBI Taxonomy" id="1130821"/>
    <lineage>
        <taxon>Eukaryota</taxon>
        <taxon>Sar</taxon>
        <taxon>Alveolata</taxon>
        <taxon>Apicomplexa</taxon>
        <taxon>Conoidasida</taxon>
        <taxon>Coccidia</taxon>
        <taxon>Eucoccidiorida</taxon>
        <taxon>Eimeriorina</taxon>
        <taxon>Sarcocystidae</taxon>
        <taxon>Toxoplasma</taxon>
    </lineage>
</organism>
<evidence type="ECO:0000256" key="6">
    <source>
        <dbReference type="ARBA" id="ARBA00022490"/>
    </source>
</evidence>
<sequence length="75" mass="8664">AEYLDPIMADVMTDPVKLPTSNNIMDRKHIERHLMSDPSDPFNRMPLTKDELIPLPELRKEIMDFIATQQKAKAT</sequence>
<reference evidence="11" key="1">
    <citation type="submission" date="2016-03" db="EMBL/GenBank/DDBJ databases">
        <authorList>
            <person name="Sibley D."/>
            <person name="Venepally P."/>
            <person name="Karamycheva S."/>
            <person name="Hadjithomas M."/>
            <person name="Khan A."/>
            <person name="Brunk B."/>
            <person name="Roos D."/>
            <person name="Caler E."/>
            <person name="Lorenzi H."/>
        </authorList>
    </citation>
    <scope>NUCLEOTIDE SEQUENCE [LARGE SCALE GENOMIC DNA]</scope>
    <source>
        <strain evidence="11">TgCatPRC2</strain>
    </source>
</reference>
<dbReference type="Pfam" id="PF04564">
    <property type="entry name" value="U-box"/>
    <property type="match status" value="1"/>
</dbReference>
<dbReference type="PANTHER" id="PTHR13931:SF2">
    <property type="entry name" value="UBIQUITIN CONJUGATION FACTOR E4 B"/>
    <property type="match status" value="1"/>
</dbReference>
<proteinExistence type="inferred from homology"/>
<dbReference type="AlphaFoldDB" id="A0A151H3U0"/>
<feature type="domain" description="U-box" evidence="9">
    <location>
        <begin position="1"/>
        <end position="72"/>
    </location>
</feature>
<comment type="caution">
    <text evidence="10">The sequence shown here is derived from an EMBL/GenBank/DDBJ whole genome shotgun (WGS) entry which is preliminary data.</text>
</comment>
<evidence type="ECO:0000256" key="5">
    <source>
        <dbReference type="ARBA" id="ARBA00012483"/>
    </source>
</evidence>
<dbReference type="InterPro" id="IPR045132">
    <property type="entry name" value="UBE4"/>
</dbReference>
<dbReference type="GO" id="GO:0005737">
    <property type="term" value="C:cytoplasm"/>
    <property type="evidence" value="ECO:0007669"/>
    <property type="project" value="UniProtKB-SubCell"/>
</dbReference>
<dbReference type="FunFam" id="3.30.40.10:FF:000055">
    <property type="entry name" value="Ubiquitin conjugation factor e4 a"/>
    <property type="match status" value="1"/>
</dbReference>
<comment type="pathway">
    <text evidence="3">Protein modification; protein ubiquitination.</text>
</comment>
<dbReference type="EMBL" id="AHZP02002450">
    <property type="protein sequence ID" value="KYK64028.1"/>
    <property type="molecule type" value="Genomic_DNA"/>
</dbReference>
<name>A0A151H3U0_TOXGO</name>
<comment type="catalytic activity">
    <reaction evidence="1">
        <text>S-ubiquitinyl-[E2 ubiquitin-conjugating enzyme]-L-cysteine + [acceptor protein]-L-lysine = [E2 ubiquitin-conjugating enzyme]-L-cysteine + N(6)-ubiquitinyl-[acceptor protein]-L-lysine.</text>
        <dbReference type="EC" id="2.3.2.27"/>
    </reaction>
</comment>
<evidence type="ECO:0000256" key="8">
    <source>
        <dbReference type="ARBA" id="ARBA00022786"/>
    </source>
</evidence>
<evidence type="ECO:0000256" key="1">
    <source>
        <dbReference type="ARBA" id="ARBA00000900"/>
    </source>
</evidence>
<keyword evidence="8" id="KW-0833">Ubl conjugation pathway</keyword>
<evidence type="ECO:0000256" key="3">
    <source>
        <dbReference type="ARBA" id="ARBA00004906"/>
    </source>
</evidence>
<keyword evidence="6" id="KW-0963">Cytoplasm</keyword>